<dbReference type="InterPro" id="IPR003749">
    <property type="entry name" value="ThiS/MoaD-like"/>
</dbReference>
<dbReference type="SUPFAM" id="SSF54285">
    <property type="entry name" value="MoaD/ThiS"/>
    <property type="match status" value="1"/>
</dbReference>
<dbReference type="InterPro" id="IPR012675">
    <property type="entry name" value="Beta-grasp_dom_sf"/>
</dbReference>
<evidence type="ECO:0000313" key="5">
    <source>
        <dbReference type="Proteomes" id="UP001312865"/>
    </source>
</evidence>
<keyword evidence="5" id="KW-1185">Reference proteome</keyword>
<dbReference type="CDD" id="cd00754">
    <property type="entry name" value="Ubl_MoaD"/>
    <property type="match status" value="1"/>
</dbReference>
<dbReference type="PANTHER" id="PTHR33359:SF1">
    <property type="entry name" value="MOLYBDOPTERIN SYNTHASE SULFUR CARRIER SUBUNIT"/>
    <property type="match status" value="1"/>
</dbReference>
<evidence type="ECO:0000256" key="1">
    <source>
        <dbReference type="ARBA" id="ARBA00022741"/>
    </source>
</evidence>
<proteinExistence type="inferred from homology"/>
<dbReference type="InterPro" id="IPR016155">
    <property type="entry name" value="Mopterin_synth/thiamin_S_b"/>
</dbReference>
<dbReference type="EMBL" id="JBBAXC010000011">
    <property type="protein sequence ID" value="MEI5908250.1"/>
    <property type="molecule type" value="Genomic_DNA"/>
</dbReference>
<dbReference type="Proteomes" id="UP001312865">
    <property type="component" value="Unassembled WGS sequence"/>
</dbReference>
<dbReference type="InterPro" id="IPR044672">
    <property type="entry name" value="MOCS2A"/>
</dbReference>
<accession>A0ABU8HFX8</accession>
<comment type="similarity">
    <text evidence="2">Belongs to the MoaD family.</text>
</comment>
<gene>
    <name evidence="4" type="ORF">WAK64_14420</name>
</gene>
<organism evidence="4 5">
    <name type="scientific">Bacillus spongiae</name>
    <dbReference type="NCBI Taxonomy" id="2683610"/>
    <lineage>
        <taxon>Bacteria</taxon>
        <taxon>Bacillati</taxon>
        <taxon>Bacillota</taxon>
        <taxon>Bacilli</taxon>
        <taxon>Bacillales</taxon>
        <taxon>Bacillaceae</taxon>
        <taxon>Bacillus</taxon>
    </lineage>
</organism>
<evidence type="ECO:0000256" key="2">
    <source>
        <dbReference type="ARBA" id="ARBA00024200"/>
    </source>
</evidence>
<name>A0ABU8HFX8_9BACI</name>
<dbReference type="PANTHER" id="PTHR33359">
    <property type="entry name" value="MOLYBDOPTERIN SYNTHASE SULFUR CARRIER SUBUNIT"/>
    <property type="match status" value="1"/>
</dbReference>
<keyword evidence="1" id="KW-0547">Nucleotide-binding</keyword>
<dbReference type="Pfam" id="PF02597">
    <property type="entry name" value="ThiS"/>
    <property type="match status" value="1"/>
</dbReference>
<dbReference type="Gene3D" id="3.10.20.30">
    <property type="match status" value="1"/>
</dbReference>
<evidence type="ECO:0000313" key="4">
    <source>
        <dbReference type="EMBL" id="MEI5908250.1"/>
    </source>
</evidence>
<protein>
    <recommendedName>
        <fullName evidence="3">Molybdopterin synthase sulfur carrier subunit</fullName>
    </recommendedName>
</protein>
<dbReference type="RefSeq" id="WP_336587688.1">
    <property type="nucleotide sequence ID" value="NZ_JBBAXC010000011.1"/>
</dbReference>
<evidence type="ECO:0000256" key="3">
    <source>
        <dbReference type="ARBA" id="ARBA00024247"/>
    </source>
</evidence>
<sequence>MIKLLLFSHLQEAVGKPELIIDKNEITVIELKCWLQEQYEGIQLRGVMSAINEEYAEDQDKICSGDIVALIPPVSGG</sequence>
<reference evidence="4 5" key="1">
    <citation type="journal article" date="2018" name="J. Microbiol.">
        <title>Bacillus spongiae sp. nov., isolated from sponge of Jeju Island.</title>
        <authorList>
            <person name="Lee G.E."/>
            <person name="Im W.T."/>
            <person name="Park J.S."/>
        </authorList>
    </citation>
    <scope>NUCLEOTIDE SEQUENCE [LARGE SCALE GENOMIC DNA]</scope>
    <source>
        <strain evidence="4 5">135PIL107-10</strain>
    </source>
</reference>
<comment type="caution">
    <text evidence="4">The sequence shown here is derived from an EMBL/GenBank/DDBJ whole genome shotgun (WGS) entry which is preliminary data.</text>
</comment>